<evidence type="ECO:0000256" key="1">
    <source>
        <dbReference type="SAM" id="MobiDB-lite"/>
    </source>
</evidence>
<comment type="caution">
    <text evidence="2">The sequence shown here is derived from an EMBL/GenBank/DDBJ whole genome shotgun (WGS) entry which is preliminary data.</text>
</comment>
<evidence type="ECO:0000313" key="2">
    <source>
        <dbReference type="EMBL" id="CAI2386851.1"/>
    </source>
</evidence>
<name>A0AAD1YA22_EUPCR</name>
<evidence type="ECO:0000313" key="3">
    <source>
        <dbReference type="Proteomes" id="UP001295684"/>
    </source>
</evidence>
<reference evidence="2" key="1">
    <citation type="submission" date="2023-07" db="EMBL/GenBank/DDBJ databases">
        <authorList>
            <consortium name="AG Swart"/>
            <person name="Singh M."/>
            <person name="Singh A."/>
            <person name="Seah K."/>
            <person name="Emmerich C."/>
        </authorList>
    </citation>
    <scope>NUCLEOTIDE SEQUENCE</scope>
    <source>
        <strain evidence="2">DP1</strain>
    </source>
</reference>
<sequence>MNPEIQKKASLLSKDIWSDDLVSYDDSEDCSPQMPKVTHQFSNTLKDNKGKSNKEDFMNICEIPCKVQFFKDGPVIIGKSTAFKTSSKPHSRGKRVKPQSYNSISPRRNSKPLKEVPSSEILQLLISCREP</sequence>
<feature type="region of interest" description="Disordered" evidence="1">
    <location>
        <begin position="81"/>
        <end position="116"/>
    </location>
</feature>
<feature type="compositionally biased region" description="Basic residues" evidence="1">
    <location>
        <begin position="87"/>
        <end position="97"/>
    </location>
</feature>
<organism evidence="2 3">
    <name type="scientific">Euplotes crassus</name>
    <dbReference type="NCBI Taxonomy" id="5936"/>
    <lineage>
        <taxon>Eukaryota</taxon>
        <taxon>Sar</taxon>
        <taxon>Alveolata</taxon>
        <taxon>Ciliophora</taxon>
        <taxon>Intramacronucleata</taxon>
        <taxon>Spirotrichea</taxon>
        <taxon>Hypotrichia</taxon>
        <taxon>Euplotida</taxon>
        <taxon>Euplotidae</taxon>
        <taxon>Moneuplotes</taxon>
    </lineage>
</organism>
<protein>
    <submittedName>
        <fullName evidence="2">Uncharacterized protein</fullName>
    </submittedName>
</protein>
<keyword evidence="3" id="KW-1185">Reference proteome</keyword>
<gene>
    <name evidence="2" type="ORF">ECRASSUSDP1_LOCUS28476</name>
</gene>
<proteinExistence type="predicted"/>
<dbReference type="AlphaFoldDB" id="A0AAD1YA22"/>
<dbReference type="EMBL" id="CAMPGE010029386">
    <property type="protein sequence ID" value="CAI2386851.1"/>
    <property type="molecule type" value="Genomic_DNA"/>
</dbReference>
<accession>A0AAD1YA22</accession>
<dbReference type="Proteomes" id="UP001295684">
    <property type="component" value="Unassembled WGS sequence"/>
</dbReference>